<reference evidence="7 8" key="1">
    <citation type="submission" date="2024-06" db="EMBL/GenBank/DDBJ databases">
        <authorList>
            <person name="Pan Q."/>
            <person name="Wen M."/>
            <person name="Jouanno E."/>
            <person name="Zahm M."/>
            <person name="Klopp C."/>
            <person name="Cabau C."/>
            <person name="Louis A."/>
            <person name="Berthelot C."/>
            <person name="Parey E."/>
            <person name="Roest Crollius H."/>
            <person name="Montfort J."/>
            <person name="Robinson-Rechavi M."/>
            <person name="Bouchez O."/>
            <person name="Lampietro C."/>
            <person name="Lopez Roques C."/>
            <person name="Donnadieu C."/>
            <person name="Postlethwait J."/>
            <person name="Bobe J."/>
            <person name="Verreycken H."/>
            <person name="Guiguen Y."/>
        </authorList>
    </citation>
    <scope>NUCLEOTIDE SEQUENCE [LARGE SCALE GENOMIC DNA]</scope>
    <source>
        <strain evidence="7">Up_M1</strain>
        <tissue evidence="7">Testis</tissue>
    </source>
</reference>
<dbReference type="SMART" id="SM00032">
    <property type="entry name" value="CCP"/>
    <property type="match status" value="4"/>
</dbReference>
<dbReference type="Gene3D" id="2.10.70.10">
    <property type="entry name" value="Complement Module, domain 1"/>
    <property type="match status" value="4"/>
</dbReference>
<dbReference type="Pfam" id="PF00084">
    <property type="entry name" value="Sushi"/>
    <property type="match status" value="4"/>
</dbReference>
<dbReference type="InterPro" id="IPR000436">
    <property type="entry name" value="Sushi_SCR_CCP_dom"/>
</dbReference>
<dbReference type="PANTHER" id="PTHR46839">
    <property type="entry name" value="SUSHI DOMAIN-CONTAINING PROTEIN 6"/>
    <property type="match status" value="1"/>
</dbReference>
<feature type="chain" id="PRO_5044876312" description="Sushi domain-containing protein" evidence="5">
    <location>
        <begin position="39"/>
        <end position="479"/>
    </location>
</feature>
<gene>
    <name evidence="7" type="ORF">UPYG_G00223250</name>
</gene>
<keyword evidence="4" id="KW-0812">Transmembrane</keyword>
<keyword evidence="1 2" id="KW-1015">Disulfide bond</keyword>
<feature type="disulfide bond" evidence="2">
    <location>
        <begin position="72"/>
        <end position="99"/>
    </location>
</feature>
<dbReference type="PANTHER" id="PTHR46839:SF1">
    <property type="entry name" value="SUSHI DOMAIN-CONTAINING 6"/>
    <property type="match status" value="1"/>
</dbReference>
<evidence type="ECO:0000256" key="3">
    <source>
        <dbReference type="SAM" id="MobiDB-lite"/>
    </source>
</evidence>
<dbReference type="CDD" id="cd00033">
    <property type="entry name" value="CCP"/>
    <property type="match status" value="4"/>
</dbReference>
<dbReference type="Proteomes" id="UP001557470">
    <property type="component" value="Unassembled WGS sequence"/>
</dbReference>
<keyword evidence="4" id="KW-1133">Transmembrane helix</keyword>
<feature type="region of interest" description="Disordered" evidence="3">
    <location>
        <begin position="422"/>
        <end position="479"/>
    </location>
</feature>
<protein>
    <recommendedName>
        <fullName evidence="6">Sushi domain-containing protein</fullName>
    </recommendedName>
</protein>
<evidence type="ECO:0000259" key="6">
    <source>
        <dbReference type="PROSITE" id="PS50923"/>
    </source>
</evidence>
<feature type="disulfide bond" evidence="2">
    <location>
        <begin position="203"/>
        <end position="230"/>
    </location>
</feature>
<keyword evidence="4" id="KW-0472">Membrane</keyword>
<feature type="domain" description="Sushi" evidence="6">
    <location>
        <begin position="234"/>
        <end position="297"/>
    </location>
</feature>
<dbReference type="InterPro" id="IPR035976">
    <property type="entry name" value="Sushi/SCR/CCP_sf"/>
</dbReference>
<organism evidence="7 8">
    <name type="scientific">Umbra pygmaea</name>
    <name type="common">Eastern mudminnow</name>
    <dbReference type="NCBI Taxonomy" id="75934"/>
    <lineage>
        <taxon>Eukaryota</taxon>
        <taxon>Metazoa</taxon>
        <taxon>Chordata</taxon>
        <taxon>Craniata</taxon>
        <taxon>Vertebrata</taxon>
        <taxon>Euteleostomi</taxon>
        <taxon>Actinopterygii</taxon>
        <taxon>Neopterygii</taxon>
        <taxon>Teleostei</taxon>
        <taxon>Protacanthopterygii</taxon>
        <taxon>Esociformes</taxon>
        <taxon>Umbridae</taxon>
        <taxon>Umbra</taxon>
    </lineage>
</organism>
<evidence type="ECO:0000256" key="5">
    <source>
        <dbReference type="SAM" id="SignalP"/>
    </source>
</evidence>
<dbReference type="SUPFAM" id="SSF57535">
    <property type="entry name" value="Complement control module/SCR domain"/>
    <property type="match status" value="4"/>
</dbReference>
<evidence type="ECO:0000313" key="8">
    <source>
        <dbReference type="Proteomes" id="UP001557470"/>
    </source>
</evidence>
<accession>A0ABD0WZR7</accession>
<keyword evidence="8" id="KW-1185">Reference proteome</keyword>
<evidence type="ECO:0000256" key="2">
    <source>
        <dbReference type="PROSITE-ProRule" id="PRU00302"/>
    </source>
</evidence>
<sequence length="479" mass="52080">MCNGMLKSMSNALLLPTSADKQSLLLLLFLTVLSNGEGSGCVRPFMVQNSWVNLTETNRGSFPMGTVLQYSCDPGYQADGPRIITCSSLGQWTSDPPRCIRTDAVCRPPSEPENGGYTCNPSPCHRLGQGTVIEYFCNEGYILKGDYKYKYLTCQDGAWDGPMQISCVSQSCVRPLMVQHGSVNLTETNRGFFHVGSVLQYNCDPGFLEDGPNIITCTPLGRWSSDPPRCLRTDVCLPPFQPENGGYTCHPSPCHTLNHRTVIEYFCDEGYILKGDYKYLTCQDGQWDSPMQISCLLDQVRDPAPALGIPTLSIVASTASSVALLLLLVVLFVLLQPKLKSFSHTRREQGVPGQPVSIMVEGVQVALPSYEEAVCGGGGSRVQIVLSEGQQAAGTTEPLVAQMGQPRPGLPQLSEMAVVHPVPPPFTSSSPPDWGPEQAIAAAPLPSHRRDSSGSEQYGLPLRHSEMDYSDDMPLLKEA</sequence>
<feature type="transmembrane region" description="Helical" evidence="4">
    <location>
        <begin position="312"/>
        <end position="335"/>
    </location>
</feature>
<evidence type="ECO:0000256" key="4">
    <source>
        <dbReference type="SAM" id="Phobius"/>
    </source>
</evidence>
<comment type="caution">
    <text evidence="7">The sequence shown here is derived from an EMBL/GenBank/DDBJ whole genome shotgun (WGS) entry which is preliminary data.</text>
</comment>
<feature type="domain" description="Sushi" evidence="6">
    <location>
        <begin position="104"/>
        <end position="169"/>
    </location>
</feature>
<feature type="domain" description="Sushi" evidence="6">
    <location>
        <begin position="170"/>
        <end position="232"/>
    </location>
</feature>
<evidence type="ECO:0000313" key="7">
    <source>
        <dbReference type="EMBL" id="KAL0969157.1"/>
    </source>
</evidence>
<dbReference type="AlphaFoldDB" id="A0ABD0WZR7"/>
<keyword evidence="2" id="KW-0768">Sushi</keyword>
<feature type="signal peptide" evidence="5">
    <location>
        <begin position="1"/>
        <end position="38"/>
    </location>
</feature>
<dbReference type="InterPro" id="IPR042866">
    <property type="entry name" value="SUSD6"/>
</dbReference>
<comment type="caution">
    <text evidence="2">Lacks conserved residue(s) required for the propagation of feature annotation.</text>
</comment>
<keyword evidence="5" id="KW-0732">Signal</keyword>
<evidence type="ECO:0000256" key="1">
    <source>
        <dbReference type="ARBA" id="ARBA00023157"/>
    </source>
</evidence>
<dbReference type="EMBL" id="JAGEUA010000007">
    <property type="protein sequence ID" value="KAL0969157.1"/>
    <property type="molecule type" value="Genomic_DNA"/>
</dbReference>
<proteinExistence type="predicted"/>
<feature type="domain" description="Sushi" evidence="6">
    <location>
        <begin position="39"/>
        <end position="101"/>
    </location>
</feature>
<name>A0ABD0WZR7_UMBPY</name>
<dbReference type="PROSITE" id="PS50923">
    <property type="entry name" value="SUSHI"/>
    <property type="match status" value="4"/>
</dbReference>